<protein>
    <submittedName>
        <fullName evidence="2">STAS domain-containing protein</fullName>
    </submittedName>
</protein>
<dbReference type="InterPro" id="IPR036513">
    <property type="entry name" value="STAS_dom_sf"/>
</dbReference>
<dbReference type="SUPFAM" id="SSF52091">
    <property type="entry name" value="SpoIIaa-like"/>
    <property type="match status" value="1"/>
</dbReference>
<dbReference type="Pfam" id="PF13466">
    <property type="entry name" value="STAS_2"/>
    <property type="match status" value="1"/>
</dbReference>
<dbReference type="RefSeq" id="WP_161036001.1">
    <property type="nucleotide sequence ID" value="NZ_WWCL01000003.1"/>
</dbReference>
<evidence type="ECO:0000313" key="2">
    <source>
        <dbReference type="EMBL" id="MYN46494.1"/>
    </source>
</evidence>
<gene>
    <name evidence="2" type="ORF">GTP23_15715</name>
</gene>
<keyword evidence="3" id="KW-1185">Reference proteome</keyword>
<organism evidence="2 3">
    <name type="scientific">Duganella fentianensis</name>
    <dbReference type="NCBI Taxonomy" id="2692177"/>
    <lineage>
        <taxon>Bacteria</taxon>
        <taxon>Pseudomonadati</taxon>
        <taxon>Pseudomonadota</taxon>
        <taxon>Betaproteobacteria</taxon>
        <taxon>Burkholderiales</taxon>
        <taxon>Oxalobacteraceae</taxon>
        <taxon>Telluria group</taxon>
        <taxon>Duganella</taxon>
    </lineage>
</organism>
<dbReference type="CDD" id="cd07043">
    <property type="entry name" value="STAS_anti-anti-sigma_factors"/>
    <property type="match status" value="1"/>
</dbReference>
<accession>A0A845HYN6</accession>
<evidence type="ECO:0000259" key="1">
    <source>
        <dbReference type="PROSITE" id="PS50801"/>
    </source>
</evidence>
<dbReference type="Proteomes" id="UP000444316">
    <property type="component" value="Unassembled WGS sequence"/>
</dbReference>
<dbReference type="AlphaFoldDB" id="A0A845HYN6"/>
<name>A0A845HYN6_9BURK</name>
<dbReference type="InterPro" id="IPR052746">
    <property type="entry name" value="MlaB_ABC_Transporter"/>
</dbReference>
<feature type="domain" description="STAS" evidence="1">
    <location>
        <begin position="1"/>
        <end position="104"/>
    </location>
</feature>
<dbReference type="PROSITE" id="PS50801">
    <property type="entry name" value="STAS"/>
    <property type="match status" value="1"/>
</dbReference>
<dbReference type="InterPro" id="IPR058548">
    <property type="entry name" value="MlaB-like_STAS"/>
</dbReference>
<dbReference type="Gene3D" id="3.30.750.24">
    <property type="entry name" value="STAS domain"/>
    <property type="match status" value="1"/>
</dbReference>
<proteinExistence type="predicted"/>
<comment type="caution">
    <text evidence="2">The sequence shown here is derived from an EMBL/GenBank/DDBJ whole genome shotgun (WGS) entry which is preliminary data.</text>
</comment>
<dbReference type="PANTHER" id="PTHR35849">
    <property type="entry name" value="BLR2341 PROTEIN"/>
    <property type="match status" value="1"/>
</dbReference>
<dbReference type="PANTHER" id="PTHR35849:SF2">
    <property type="entry name" value="BLR2341 PROTEIN"/>
    <property type="match status" value="1"/>
</dbReference>
<dbReference type="InterPro" id="IPR002645">
    <property type="entry name" value="STAS_dom"/>
</dbReference>
<dbReference type="EMBL" id="WWCL01000003">
    <property type="protein sequence ID" value="MYN46494.1"/>
    <property type="molecule type" value="Genomic_DNA"/>
</dbReference>
<evidence type="ECO:0000313" key="3">
    <source>
        <dbReference type="Proteomes" id="UP000444316"/>
    </source>
</evidence>
<reference evidence="2" key="1">
    <citation type="submission" date="2019-12" db="EMBL/GenBank/DDBJ databases">
        <title>Novel species isolated from a subtropical stream in China.</title>
        <authorList>
            <person name="Lu H."/>
        </authorList>
    </citation>
    <scope>NUCLEOTIDE SEQUENCE [LARGE SCALE GENOMIC DNA]</scope>
    <source>
        <strain evidence="2">FT93W</strain>
    </source>
</reference>
<sequence length="104" mass="11121">MSATPSAQDDVGHLALEGELTIYHAAEVKQQVLAALRASPVLELNLAGVTELDTAGLQVLMLAKQTAQAEQRELRLVQHSQPVVEVLQLLDLGAFFGDALLIHA</sequence>